<keyword evidence="3" id="KW-1185">Reference proteome</keyword>
<protein>
    <recommendedName>
        <fullName evidence="1">C-type lectin domain-containing protein</fullName>
    </recommendedName>
</protein>
<dbReference type="SUPFAM" id="SSF56436">
    <property type="entry name" value="C-type lectin-like"/>
    <property type="match status" value="1"/>
</dbReference>
<comment type="caution">
    <text evidence="2">The sequence shown here is derived from an EMBL/GenBank/DDBJ whole genome shotgun (WGS) entry which is preliminary data.</text>
</comment>
<dbReference type="OrthoDB" id="6162106at2759"/>
<name>A0A9D4H7S4_DREPO</name>
<dbReference type="PROSITE" id="PS50041">
    <property type="entry name" value="C_TYPE_LECTIN_2"/>
    <property type="match status" value="1"/>
</dbReference>
<accession>A0A9D4H7S4</accession>
<proteinExistence type="predicted"/>
<sequence>MQMYPSTILEETADLKSMTTNDIPSSTQIYLITNSTTTLSNTETISPSVFPAYSQYMNKSTPASFKVNISDTTAVRIITTIGSTPPNTTTKVLSTSATTTIPTTTTPLAGNMAVLEPATSVPKEGHVDLCPDYVKADANLFGGYLGKYGEQCLELVKIQTQWHNAQRHCQVAGHGNLIDIHDPRKQDYVVRFLEKHTDVHSIWLGLTDSEKEGAPSEGRWTCVSGLN</sequence>
<dbReference type="Pfam" id="PF00059">
    <property type="entry name" value="Lectin_C"/>
    <property type="match status" value="1"/>
</dbReference>
<feature type="domain" description="C-type lectin" evidence="1">
    <location>
        <begin position="148"/>
        <end position="227"/>
    </location>
</feature>
<evidence type="ECO:0000313" key="2">
    <source>
        <dbReference type="EMBL" id="KAH3828479.1"/>
    </source>
</evidence>
<evidence type="ECO:0000259" key="1">
    <source>
        <dbReference type="PROSITE" id="PS50041"/>
    </source>
</evidence>
<organism evidence="2 3">
    <name type="scientific">Dreissena polymorpha</name>
    <name type="common">Zebra mussel</name>
    <name type="synonym">Mytilus polymorpha</name>
    <dbReference type="NCBI Taxonomy" id="45954"/>
    <lineage>
        <taxon>Eukaryota</taxon>
        <taxon>Metazoa</taxon>
        <taxon>Spiralia</taxon>
        <taxon>Lophotrochozoa</taxon>
        <taxon>Mollusca</taxon>
        <taxon>Bivalvia</taxon>
        <taxon>Autobranchia</taxon>
        <taxon>Heteroconchia</taxon>
        <taxon>Euheterodonta</taxon>
        <taxon>Imparidentia</taxon>
        <taxon>Neoheterodontei</taxon>
        <taxon>Myida</taxon>
        <taxon>Dreissenoidea</taxon>
        <taxon>Dreissenidae</taxon>
        <taxon>Dreissena</taxon>
    </lineage>
</organism>
<dbReference type="AlphaFoldDB" id="A0A9D4H7S4"/>
<dbReference type="EMBL" id="JAIWYP010000005">
    <property type="protein sequence ID" value="KAH3828479.1"/>
    <property type="molecule type" value="Genomic_DNA"/>
</dbReference>
<reference evidence="2" key="1">
    <citation type="journal article" date="2019" name="bioRxiv">
        <title>The Genome of the Zebra Mussel, Dreissena polymorpha: A Resource for Invasive Species Research.</title>
        <authorList>
            <person name="McCartney M.A."/>
            <person name="Auch B."/>
            <person name="Kono T."/>
            <person name="Mallez S."/>
            <person name="Zhang Y."/>
            <person name="Obille A."/>
            <person name="Becker A."/>
            <person name="Abrahante J.E."/>
            <person name="Garbe J."/>
            <person name="Badalamenti J.P."/>
            <person name="Herman A."/>
            <person name="Mangelson H."/>
            <person name="Liachko I."/>
            <person name="Sullivan S."/>
            <person name="Sone E.D."/>
            <person name="Koren S."/>
            <person name="Silverstein K.A.T."/>
            <person name="Beckman K.B."/>
            <person name="Gohl D.M."/>
        </authorList>
    </citation>
    <scope>NUCLEOTIDE SEQUENCE</scope>
    <source>
        <strain evidence="2">Duluth1</strain>
        <tissue evidence="2">Whole animal</tissue>
    </source>
</reference>
<dbReference type="InterPro" id="IPR016186">
    <property type="entry name" value="C-type_lectin-like/link_sf"/>
</dbReference>
<dbReference type="Gene3D" id="3.10.100.10">
    <property type="entry name" value="Mannose-Binding Protein A, subunit A"/>
    <property type="match status" value="1"/>
</dbReference>
<dbReference type="InterPro" id="IPR016187">
    <property type="entry name" value="CTDL_fold"/>
</dbReference>
<dbReference type="InterPro" id="IPR001304">
    <property type="entry name" value="C-type_lectin-like"/>
</dbReference>
<gene>
    <name evidence="2" type="ORF">DPMN_130454</name>
</gene>
<dbReference type="CDD" id="cd00037">
    <property type="entry name" value="CLECT"/>
    <property type="match status" value="1"/>
</dbReference>
<evidence type="ECO:0000313" key="3">
    <source>
        <dbReference type="Proteomes" id="UP000828390"/>
    </source>
</evidence>
<reference evidence="2" key="2">
    <citation type="submission" date="2020-11" db="EMBL/GenBank/DDBJ databases">
        <authorList>
            <person name="McCartney M.A."/>
            <person name="Auch B."/>
            <person name="Kono T."/>
            <person name="Mallez S."/>
            <person name="Becker A."/>
            <person name="Gohl D.M."/>
            <person name="Silverstein K.A.T."/>
            <person name="Koren S."/>
            <person name="Bechman K.B."/>
            <person name="Herman A."/>
            <person name="Abrahante J.E."/>
            <person name="Garbe J."/>
        </authorList>
    </citation>
    <scope>NUCLEOTIDE SEQUENCE</scope>
    <source>
        <strain evidence="2">Duluth1</strain>
        <tissue evidence="2">Whole animal</tissue>
    </source>
</reference>
<dbReference type="Proteomes" id="UP000828390">
    <property type="component" value="Unassembled WGS sequence"/>
</dbReference>